<dbReference type="SUPFAM" id="SSF48208">
    <property type="entry name" value="Six-hairpin glycosidases"/>
    <property type="match status" value="1"/>
</dbReference>
<keyword evidence="4 6" id="KW-0119">Carbohydrate metabolism</keyword>
<dbReference type="GO" id="GO:0004575">
    <property type="term" value="F:sucrose alpha-glucosidase activity"/>
    <property type="evidence" value="ECO:0007669"/>
    <property type="project" value="TreeGrafter"/>
</dbReference>
<gene>
    <name evidence="8" type="ORF">RJ640_020856</name>
</gene>
<reference evidence="8" key="1">
    <citation type="submission" date="2022-12" db="EMBL/GenBank/DDBJ databases">
        <title>Draft genome assemblies for two species of Escallonia (Escalloniales).</title>
        <authorList>
            <person name="Chanderbali A."/>
            <person name="Dervinis C."/>
            <person name="Anghel I."/>
            <person name="Soltis D."/>
            <person name="Soltis P."/>
            <person name="Zapata F."/>
        </authorList>
    </citation>
    <scope>NUCLEOTIDE SEQUENCE</scope>
    <source>
        <strain evidence="8">UCBG92.1500</strain>
        <tissue evidence="8">Leaf</tissue>
    </source>
</reference>
<dbReference type="GO" id="GO:0033926">
    <property type="term" value="F:endo-alpha-N-acetylgalactosaminidase activity"/>
    <property type="evidence" value="ECO:0007669"/>
    <property type="project" value="UniProtKB-UniRule"/>
</dbReference>
<evidence type="ECO:0000313" key="9">
    <source>
        <dbReference type="Proteomes" id="UP001187471"/>
    </source>
</evidence>
<keyword evidence="7" id="KW-1133">Transmembrane helix</keyword>
<evidence type="ECO:0000256" key="5">
    <source>
        <dbReference type="ARBA" id="ARBA00023295"/>
    </source>
</evidence>
<comment type="caution">
    <text evidence="8">The sequence shown here is derived from an EMBL/GenBank/DDBJ whole genome shotgun (WGS) entry which is preliminary data.</text>
</comment>
<sequence length="591" mass="67301">MSPTAVDVSQNGTLKRLESGGSLFEIDDSDLLKLLEKPRPVTIERNRSFDERSFNEMLITLSPPSHFYRSNENSSRVFDHLASIYPSGIRSGASTPRSTTYCEPHPIVAEAWEALRRSLVYFRGQPVGTIAALDQSSEELNYDQVFLRDFIPSALAFLMNGEPEIVKNFILKTLRLQSWEKRVDQFKLGEGVMPASFKVLHDPVRNFETIIADFGESAIGRVAPVDSGFWWIILLRAYTKSTGDTSLAEMPECQRGMRLILTLCLSEGFDTFPTLLCADGCSMIDRRMGVYGYPIEIQALFFMALRCALILLKHDDEGKEFADRIAKRLHALSYHMRSYFWLDIKQLNDIYRYKTEEYSHTAVNKFNVMPDSLPDWVFDFMPSRGGYFIGNVSPAKMDFRWFCLGNCVAILSSLATPEQASAIMDLIESRWQELVGEMPLKICYPAMEGHEWRIVTGCDPKNTGWSYHNGGTWPGELLLHFQPCIFMVNVVGAVLLWFLTAACIKTGRPLMARRAIELAESRLLKDHWPEYYDGKLGRYVGKQARKNQTWSIAGYLVAKMMLEDPSHLGMISLEEDKQMMPSMKRSASWVC</sequence>
<keyword evidence="7" id="KW-0472">Membrane</keyword>
<dbReference type="EMBL" id="JAVXUO010002582">
    <property type="protein sequence ID" value="KAK2971450.1"/>
    <property type="molecule type" value="Genomic_DNA"/>
</dbReference>
<evidence type="ECO:0000256" key="3">
    <source>
        <dbReference type="ARBA" id="ARBA00022801"/>
    </source>
</evidence>
<evidence type="ECO:0000256" key="7">
    <source>
        <dbReference type="SAM" id="Phobius"/>
    </source>
</evidence>
<dbReference type="Pfam" id="PF12899">
    <property type="entry name" value="Glyco_hydro_100"/>
    <property type="match status" value="1"/>
</dbReference>
<name>A0AA88QXW4_9ASTE</name>
<keyword evidence="5 6" id="KW-0326">Glycosidase</keyword>
<evidence type="ECO:0000313" key="8">
    <source>
        <dbReference type="EMBL" id="KAK2971450.1"/>
    </source>
</evidence>
<dbReference type="PANTHER" id="PTHR31916">
    <property type="match status" value="1"/>
</dbReference>
<dbReference type="InterPro" id="IPR024746">
    <property type="entry name" value="Glyco_hydro_100"/>
</dbReference>
<dbReference type="EC" id="3.2.1.26" evidence="6"/>
<protein>
    <recommendedName>
        <fullName evidence="6">Alkaline/neutral invertase</fullName>
        <ecNumber evidence="6">3.2.1.26</ecNumber>
    </recommendedName>
</protein>
<keyword evidence="7" id="KW-0812">Transmembrane</keyword>
<comment type="similarity">
    <text evidence="2 6">Belongs to the glycosyl hydrolase 100 family.</text>
</comment>
<comment type="function">
    <text evidence="6">Invertase that cleaves sucrose into glucose and fructose.</text>
</comment>
<comment type="catalytic activity">
    <reaction evidence="1 6">
        <text>Hydrolysis of terminal non-reducing beta-D-fructofuranoside residues in beta-D-fructofuranosides.</text>
        <dbReference type="EC" id="3.2.1.26"/>
    </reaction>
</comment>
<dbReference type="InterPro" id="IPR008928">
    <property type="entry name" value="6-hairpin_glycosidase_sf"/>
</dbReference>
<evidence type="ECO:0000256" key="6">
    <source>
        <dbReference type="RuleBase" id="RU367047"/>
    </source>
</evidence>
<dbReference type="Gene3D" id="1.50.10.10">
    <property type="match status" value="1"/>
</dbReference>
<dbReference type="FunFam" id="1.50.10.10:FF:000001">
    <property type="entry name" value="probable alkaline/neutral invertase B"/>
    <property type="match status" value="1"/>
</dbReference>
<accession>A0AA88QXW4</accession>
<evidence type="ECO:0000256" key="2">
    <source>
        <dbReference type="ARBA" id="ARBA00007671"/>
    </source>
</evidence>
<evidence type="ECO:0000256" key="4">
    <source>
        <dbReference type="ARBA" id="ARBA00023277"/>
    </source>
</evidence>
<organism evidence="8 9">
    <name type="scientific">Escallonia rubra</name>
    <dbReference type="NCBI Taxonomy" id="112253"/>
    <lineage>
        <taxon>Eukaryota</taxon>
        <taxon>Viridiplantae</taxon>
        <taxon>Streptophyta</taxon>
        <taxon>Embryophyta</taxon>
        <taxon>Tracheophyta</taxon>
        <taxon>Spermatophyta</taxon>
        <taxon>Magnoliopsida</taxon>
        <taxon>eudicotyledons</taxon>
        <taxon>Gunneridae</taxon>
        <taxon>Pentapetalae</taxon>
        <taxon>asterids</taxon>
        <taxon>campanulids</taxon>
        <taxon>Escalloniales</taxon>
        <taxon>Escalloniaceae</taxon>
        <taxon>Escallonia</taxon>
    </lineage>
</organism>
<feature type="transmembrane region" description="Helical" evidence="7">
    <location>
        <begin position="485"/>
        <end position="504"/>
    </location>
</feature>
<dbReference type="Proteomes" id="UP001187471">
    <property type="component" value="Unassembled WGS sequence"/>
</dbReference>
<keyword evidence="3 6" id="KW-0378">Hydrolase</keyword>
<evidence type="ECO:0000256" key="1">
    <source>
        <dbReference type="ARBA" id="ARBA00000094"/>
    </source>
</evidence>
<dbReference type="AlphaFoldDB" id="A0AA88QXW4"/>
<dbReference type="GO" id="GO:0005987">
    <property type="term" value="P:sucrose catabolic process"/>
    <property type="evidence" value="ECO:0007669"/>
    <property type="project" value="TreeGrafter"/>
</dbReference>
<proteinExistence type="inferred from homology"/>
<dbReference type="InterPro" id="IPR012341">
    <property type="entry name" value="6hp_glycosidase-like_sf"/>
</dbReference>
<keyword evidence="9" id="KW-1185">Reference proteome</keyword>
<dbReference type="PANTHER" id="PTHR31916:SF42">
    <property type="entry name" value="ALKALINE_NEUTRAL INVERTASE"/>
    <property type="match status" value="1"/>
</dbReference>